<organism evidence="2 3">
    <name type="scientific">Anaerobacillus alkalidiazotrophicus</name>
    <dbReference type="NCBI Taxonomy" id="472963"/>
    <lineage>
        <taxon>Bacteria</taxon>
        <taxon>Bacillati</taxon>
        <taxon>Bacillota</taxon>
        <taxon>Bacilli</taxon>
        <taxon>Bacillales</taxon>
        <taxon>Bacillaceae</taxon>
        <taxon>Anaerobacillus</taxon>
    </lineage>
</organism>
<proteinExistence type="predicted"/>
<dbReference type="Pfam" id="PF13910">
    <property type="entry name" value="DUF4209"/>
    <property type="match status" value="1"/>
</dbReference>
<dbReference type="STRING" id="472963.BKP45_21040"/>
<keyword evidence="3" id="KW-1185">Reference proteome</keyword>
<feature type="domain" description="DUF4209" evidence="1">
    <location>
        <begin position="319"/>
        <end position="411"/>
    </location>
</feature>
<name>A0A1S2LYJ2_9BACI</name>
<gene>
    <name evidence="2" type="ORF">BKP45_21040</name>
</gene>
<dbReference type="EMBL" id="MLQS01000035">
    <property type="protein sequence ID" value="OIJ16495.1"/>
    <property type="molecule type" value="Genomic_DNA"/>
</dbReference>
<reference evidence="2 3" key="1">
    <citation type="submission" date="2016-10" db="EMBL/GenBank/DDBJ databases">
        <title>Draft genome sequences of four alkaliphilic bacteria belonging to the Anaerobacillus genus.</title>
        <authorList>
            <person name="Bassil N.M."/>
            <person name="Lloyd J.R."/>
        </authorList>
    </citation>
    <scope>NUCLEOTIDE SEQUENCE [LARGE SCALE GENOMIC DNA]</scope>
    <source>
        <strain evidence="2 3">DSM 22531</strain>
    </source>
</reference>
<evidence type="ECO:0000259" key="1">
    <source>
        <dbReference type="Pfam" id="PF13910"/>
    </source>
</evidence>
<accession>A0A1S2LYJ2</accession>
<evidence type="ECO:0000313" key="2">
    <source>
        <dbReference type="EMBL" id="OIJ16495.1"/>
    </source>
</evidence>
<sequence length="421" mass="48984">MSIKKDEVWESVLIYLENKPHCIFSHAIRIIPFINNKDREDKFLEILYRQLMQSANIGIYRPIEQLLEETNKNKQFPVERSLMQRRLAESYMKLIKDEKSAVRVIHFAQKAASIYKQLKDKEEENKCLAVISRHIEADNPDWQQTEFEFPAEFSDALNTNIKVIQEFFSDTNINIQERISCLSKFITEKNQKLNKNILLYKPFVLISDINNTAEEFNKSVFLQLASVVTLDKNKVIANGNNNIMRAKELAYPMHQKTNILPALNALENSKDFSINEIKNLIQECKLVSDDELIFISEALDDYSKERWVPFICVIVPSFESILRRLYFEIEGTSIQAKNTDTLVHTTVNLSNVLSNKKVREILSEDFVIYLEYLLNSDTSSENIRNNVAHRFTQSDFYTKERSQVLIHALLQLCLRGNKVAG</sequence>
<evidence type="ECO:0000313" key="3">
    <source>
        <dbReference type="Proteomes" id="UP000180057"/>
    </source>
</evidence>
<protein>
    <recommendedName>
        <fullName evidence="1">DUF4209 domain-containing protein</fullName>
    </recommendedName>
</protein>
<dbReference type="InterPro" id="IPR025209">
    <property type="entry name" value="DUF4209"/>
</dbReference>
<dbReference type="AlphaFoldDB" id="A0A1S2LYJ2"/>
<dbReference type="Proteomes" id="UP000180057">
    <property type="component" value="Unassembled WGS sequence"/>
</dbReference>
<dbReference type="RefSeq" id="WP_071391115.1">
    <property type="nucleotide sequence ID" value="NZ_MLQS01000035.1"/>
</dbReference>
<comment type="caution">
    <text evidence="2">The sequence shown here is derived from an EMBL/GenBank/DDBJ whole genome shotgun (WGS) entry which is preliminary data.</text>
</comment>